<dbReference type="AlphaFoldDB" id="A0A1N7K5X5"/>
<dbReference type="STRING" id="80876.SAMN05421779_102619"/>
<evidence type="ECO:0000313" key="11">
    <source>
        <dbReference type="EMBL" id="SIS57013.1"/>
    </source>
</evidence>
<reference evidence="11 12" key="1">
    <citation type="submission" date="2017-01" db="EMBL/GenBank/DDBJ databases">
        <authorList>
            <person name="Mah S.A."/>
            <person name="Swanson W.J."/>
            <person name="Moy G.W."/>
            <person name="Vacquier V.D."/>
        </authorList>
    </citation>
    <scope>NUCLEOTIDE SEQUENCE [LARGE SCALE GENOMIC DNA]</scope>
    <source>
        <strain evidence="11 12">DSM 11589</strain>
    </source>
</reference>
<dbReference type="PANTHER" id="PTHR42734">
    <property type="entry name" value="METAL TRANSPORT SYSTEM ATP-BINDING PROTEIN TM_0124-RELATED"/>
    <property type="match status" value="1"/>
</dbReference>
<evidence type="ECO:0000256" key="9">
    <source>
        <dbReference type="ARBA" id="ARBA00023136"/>
    </source>
</evidence>
<keyword evidence="6" id="KW-0864">Zinc transport</keyword>
<evidence type="ECO:0000259" key="10">
    <source>
        <dbReference type="PROSITE" id="PS50893"/>
    </source>
</evidence>
<evidence type="ECO:0000256" key="6">
    <source>
        <dbReference type="ARBA" id="ARBA00022906"/>
    </source>
</evidence>
<accession>A0A1N7K5X5</accession>
<dbReference type="SUPFAM" id="SSF52540">
    <property type="entry name" value="P-loop containing nucleoside triphosphate hydrolases"/>
    <property type="match status" value="1"/>
</dbReference>
<evidence type="ECO:0000256" key="7">
    <source>
        <dbReference type="ARBA" id="ARBA00022967"/>
    </source>
</evidence>
<gene>
    <name evidence="11" type="ORF">SAMN05421779_102619</name>
</gene>
<keyword evidence="3" id="KW-0547">Nucleotide-binding</keyword>
<dbReference type="PROSITE" id="PS00211">
    <property type="entry name" value="ABC_TRANSPORTER_1"/>
    <property type="match status" value="1"/>
</dbReference>
<dbReference type="GO" id="GO:0016887">
    <property type="term" value="F:ATP hydrolysis activity"/>
    <property type="evidence" value="ECO:0007669"/>
    <property type="project" value="InterPro"/>
</dbReference>
<dbReference type="GO" id="GO:0005524">
    <property type="term" value="F:ATP binding"/>
    <property type="evidence" value="ECO:0007669"/>
    <property type="project" value="UniProtKB-KW"/>
</dbReference>
<keyword evidence="7" id="KW-1278">Translocase</keyword>
<evidence type="ECO:0000256" key="8">
    <source>
        <dbReference type="ARBA" id="ARBA00023065"/>
    </source>
</evidence>
<protein>
    <submittedName>
        <fullName evidence="11">Zinc transport system ATP-binding protein</fullName>
    </submittedName>
</protein>
<dbReference type="InterPro" id="IPR003593">
    <property type="entry name" value="AAA+_ATPase"/>
</dbReference>
<dbReference type="Pfam" id="PF00005">
    <property type="entry name" value="ABC_tran"/>
    <property type="match status" value="1"/>
</dbReference>
<dbReference type="InterPro" id="IPR050153">
    <property type="entry name" value="Metal_Ion_Import_ABC"/>
</dbReference>
<keyword evidence="8" id="KW-0406">Ion transport</keyword>
<evidence type="ECO:0000256" key="1">
    <source>
        <dbReference type="ARBA" id="ARBA00022448"/>
    </source>
</evidence>
<dbReference type="OrthoDB" id="9780942at2"/>
<evidence type="ECO:0000313" key="12">
    <source>
        <dbReference type="Proteomes" id="UP000185678"/>
    </source>
</evidence>
<organism evidence="11 12">
    <name type="scientific">Insolitispirillum peregrinum</name>
    <dbReference type="NCBI Taxonomy" id="80876"/>
    <lineage>
        <taxon>Bacteria</taxon>
        <taxon>Pseudomonadati</taxon>
        <taxon>Pseudomonadota</taxon>
        <taxon>Alphaproteobacteria</taxon>
        <taxon>Rhodospirillales</taxon>
        <taxon>Novispirillaceae</taxon>
        <taxon>Insolitispirillum</taxon>
    </lineage>
</organism>
<dbReference type="GO" id="GO:0006829">
    <property type="term" value="P:zinc ion transport"/>
    <property type="evidence" value="ECO:0007669"/>
    <property type="project" value="UniProtKB-KW"/>
</dbReference>
<dbReference type="Proteomes" id="UP000185678">
    <property type="component" value="Unassembled WGS sequence"/>
</dbReference>
<dbReference type="InterPro" id="IPR003439">
    <property type="entry name" value="ABC_transporter-like_ATP-bd"/>
</dbReference>
<dbReference type="PROSITE" id="PS50893">
    <property type="entry name" value="ABC_TRANSPORTER_2"/>
    <property type="match status" value="1"/>
</dbReference>
<dbReference type="GO" id="GO:0010043">
    <property type="term" value="P:response to zinc ion"/>
    <property type="evidence" value="ECO:0007669"/>
    <property type="project" value="TreeGrafter"/>
</dbReference>
<dbReference type="InterPro" id="IPR027417">
    <property type="entry name" value="P-loop_NTPase"/>
</dbReference>
<keyword evidence="1" id="KW-0813">Transport</keyword>
<keyword evidence="9" id="KW-0472">Membrane</keyword>
<keyword evidence="12" id="KW-1185">Reference proteome</keyword>
<name>A0A1N7K5X5_9PROT</name>
<dbReference type="InterPro" id="IPR017871">
    <property type="entry name" value="ABC_transporter-like_CS"/>
</dbReference>
<dbReference type="SMART" id="SM00382">
    <property type="entry name" value="AAA"/>
    <property type="match status" value="1"/>
</dbReference>
<keyword evidence="4" id="KW-0862">Zinc</keyword>
<keyword evidence="2" id="KW-1003">Cell membrane</keyword>
<dbReference type="EMBL" id="FTOA01000002">
    <property type="protein sequence ID" value="SIS57013.1"/>
    <property type="molecule type" value="Genomic_DNA"/>
</dbReference>
<evidence type="ECO:0000256" key="3">
    <source>
        <dbReference type="ARBA" id="ARBA00022741"/>
    </source>
</evidence>
<feature type="domain" description="ABC transporter" evidence="10">
    <location>
        <begin position="22"/>
        <end position="237"/>
    </location>
</feature>
<evidence type="ECO:0000256" key="5">
    <source>
        <dbReference type="ARBA" id="ARBA00022840"/>
    </source>
</evidence>
<evidence type="ECO:0000256" key="4">
    <source>
        <dbReference type="ARBA" id="ARBA00022833"/>
    </source>
</evidence>
<proteinExistence type="predicted"/>
<keyword evidence="5 11" id="KW-0067">ATP-binding</keyword>
<dbReference type="Gene3D" id="3.40.50.300">
    <property type="entry name" value="P-loop containing nucleotide triphosphate hydrolases"/>
    <property type="match status" value="1"/>
</dbReference>
<dbReference type="PANTHER" id="PTHR42734:SF9">
    <property type="entry name" value="ZINC IMPORT ATP-BINDING PROTEIN ZNUC"/>
    <property type="match status" value="1"/>
</dbReference>
<evidence type="ECO:0000256" key="2">
    <source>
        <dbReference type="ARBA" id="ARBA00022475"/>
    </source>
</evidence>
<sequence length="278" mass="30264">MNAPFPDLPLPLSPEHTVTPLIEARGLSITKGRRTILDGVDLAVHDGEIITIVGPNGAGKSTLLRALMGLERPTRGDIQRQSGLKIGYLPQKLHLDPVLPLTVERLLTLTHRHSPAAVQAALTEVQVPHLLRAQVHGLSGGEMQRVLLARAILREPQVLFLDEPTQGVDYAGQIELYDLIGTVRYRHRCAVVMISHDPHVVTATTDRVVFLHHRICCAGRPETVTRHPDYLRLFGGAAAGHLAVYTHHHHHTRPTETSDAVGGCDCTAPSARPGSPHA</sequence>